<sequence length="474" mass="51589">MRRRRCCACACARGEANMAEHHTALAAVRAGLRRLPLVALLMLAVGVSAFAFMLMYRHVQETRGEGAVDSPSALETVYADNVPASGRFTKQIAFTCFGATGTTGRDAEVTGDLLWDDSWFFNDPAQYNHELARAALTLSTLAYSESAYYQDADNNLPYMENALHELGFFEVSTESYRYRSQVVDELLDVVTQQSDGIAYTLARKQVMDGDGNERELIAVAIRGSYGSEWLSNFNLTDAQASSAAASLAAEREGDHSGYLAAAMEIADELELWRREAYARGHKVSILLCGHSRGGAAAGVLAAMLDDQQESASDAAAAGFPSGEGDNIYAYTFASPRTTVSTSNSALRYANIFNILSPADPVTKLPLEAWGYQRYGVDIWLPSVDEEGFEERHAAMRSAFTKLTGDKSAYDPQVETVMDNLVEELGRSIPTADALMTPVGVATLAGTCALRLDPTTLLLGHYPSVYMAWMQTVDW</sequence>
<keyword evidence="1" id="KW-0472">Membrane</keyword>
<gene>
    <name evidence="3" type="ORF">DXC81_10265</name>
</gene>
<keyword evidence="1" id="KW-0812">Transmembrane</keyword>
<name>A0A3E4QNU0_9ACTN</name>
<evidence type="ECO:0000259" key="2">
    <source>
        <dbReference type="Pfam" id="PF01764"/>
    </source>
</evidence>
<dbReference type="GO" id="GO:0006629">
    <property type="term" value="P:lipid metabolic process"/>
    <property type="evidence" value="ECO:0007669"/>
    <property type="project" value="InterPro"/>
</dbReference>
<proteinExistence type="predicted"/>
<dbReference type="PANTHER" id="PTHR45856">
    <property type="entry name" value="ALPHA/BETA-HYDROLASES SUPERFAMILY PROTEIN"/>
    <property type="match status" value="1"/>
</dbReference>
<accession>A0A3E4QNU0</accession>
<dbReference type="Gene3D" id="3.40.50.1820">
    <property type="entry name" value="alpha/beta hydrolase"/>
    <property type="match status" value="1"/>
</dbReference>
<dbReference type="SUPFAM" id="SSF53474">
    <property type="entry name" value="alpha/beta-Hydrolases"/>
    <property type="match status" value="1"/>
</dbReference>
<dbReference type="Proteomes" id="UP000260943">
    <property type="component" value="Unassembled WGS sequence"/>
</dbReference>
<evidence type="ECO:0000256" key="1">
    <source>
        <dbReference type="SAM" id="Phobius"/>
    </source>
</evidence>
<dbReference type="AlphaFoldDB" id="A0A3E4QNU0"/>
<dbReference type="InterPro" id="IPR029058">
    <property type="entry name" value="AB_hydrolase_fold"/>
</dbReference>
<reference evidence="3 4" key="1">
    <citation type="submission" date="2018-08" db="EMBL/GenBank/DDBJ databases">
        <title>A genome reference for cultivated species of the human gut microbiota.</title>
        <authorList>
            <person name="Zou Y."/>
            <person name="Xue W."/>
            <person name="Luo G."/>
        </authorList>
    </citation>
    <scope>NUCLEOTIDE SEQUENCE [LARGE SCALE GENOMIC DNA]</scope>
    <source>
        <strain evidence="3 4">TF08-14</strain>
    </source>
</reference>
<dbReference type="InterPro" id="IPR051218">
    <property type="entry name" value="Sec_MonoDiacylglyc_Lipase"/>
</dbReference>
<evidence type="ECO:0000313" key="3">
    <source>
        <dbReference type="EMBL" id="RGL07453.1"/>
    </source>
</evidence>
<dbReference type="InterPro" id="IPR002921">
    <property type="entry name" value="Fungal_lipase-type"/>
</dbReference>
<comment type="caution">
    <text evidence="3">The sequence shown here is derived from an EMBL/GenBank/DDBJ whole genome shotgun (WGS) entry which is preliminary data.</text>
</comment>
<feature type="domain" description="Fungal lipase-type" evidence="2">
    <location>
        <begin position="219"/>
        <end position="367"/>
    </location>
</feature>
<keyword evidence="1" id="KW-1133">Transmembrane helix</keyword>
<organism evidence="3 4">
    <name type="scientific">Collinsella tanakaei</name>
    <dbReference type="NCBI Taxonomy" id="626935"/>
    <lineage>
        <taxon>Bacteria</taxon>
        <taxon>Bacillati</taxon>
        <taxon>Actinomycetota</taxon>
        <taxon>Coriobacteriia</taxon>
        <taxon>Coriobacteriales</taxon>
        <taxon>Coriobacteriaceae</taxon>
        <taxon>Collinsella</taxon>
    </lineage>
</organism>
<evidence type="ECO:0000313" key="4">
    <source>
        <dbReference type="Proteomes" id="UP000260943"/>
    </source>
</evidence>
<dbReference type="Pfam" id="PF01764">
    <property type="entry name" value="Lipase_3"/>
    <property type="match status" value="1"/>
</dbReference>
<protein>
    <submittedName>
        <fullName evidence="3">Lipase family protein</fullName>
    </submittedName>
</protein>
<dbReference type="PANTHER" id="PTHR45856:SF24">
    <property type="entry name" value="FUNGAL LIPASE-LIKE DOMAIN-CONTAINING PROTEIN"/>
    <property type="match status" value="1"/>
</dbReference>
<dbReference type="EMBL" id="QSRJ01000016">
    <property type="protein sequence ID" value="RGL07453.1"/>
    <property type="molecule type" value="Genomic_DNA"/>
</dbReference>
<feature type="transmembrane region" description="Helical" evidence="1">
    <location>
        <begin position="36"/>
        <end position="56"/>
    </location>
</feature>